<dbReference type="GeneID" id="92352440"/>
<reference evidence="3 4" key="1">
    <citation type="submission" date="2012-04" db="EMBL/GenBank/DDBJ databases">
        <title>Improved High-Quality Draft sequence of Leptothrix ochracea L12.</title>
        <authorList>
            <consortium name="US DOE Joint Genome Institute"/>
            <person name="Lucas S."/>
            <person name="Han J."/>
            <person name="Lapidus A."/>
            <person name="Cheng J.-F."/>
            <person name="Goodwin L."/>
            <person name="Pitluck S."/>
            <person name="Peters L."/>
            <person name="Zeytun A."/>
            <person name="Detter J.C."/>
            <person name="Han C."/>
            <person name="Tapia R."/>
            <person name="Land M."/>
            <person name="Hauser L."/>
            <person name="Kyrpides N."/>
            <person name="Ivanova N."/>
            <person name="Pagani I."/>
            <person name="Stepanauskas R."/>
            <person name="Masland D."/>
            <person name="Poulton N."/>
            <person name="Emerson D."/>
            <person name="Fleming E."/>
            <person name="Woyke T."/>
        </authorList>
    </citation>
    <scope>NUCLEOTIDE SEQUENCE [LARGE SCALE GENOMIC DNA]</scope>
    <source>
        <strain evidence="3 4">L12</strain>
    </source>
</reference>
<dbReference type="Gene3D" id="2.160.10.10">
    <property type="entry name" value="Hexapeptide repeat proteins"/>
    <property type="match status" value="1"/>
</dbReference>
<sequence>MKKIIGIIRYVIDFLHAKINPVSYAIKIGVNVGDRVKLFSLHPGAFGSEPYLVTLGSDVILTAGVRFITHDGSTFIFRKNTPDLDVMGPINVGDNTFIGMGSVILPGVSIGCNCVIGAMSVVTRSIPDGAVAIGSPARVCGNTDQLLDKLKNKNSCTGMMSPEIKRSVLLKMNKVTDSEGRVWLIKD</sequence>
<keyword evidence="2 3" id="KW-0808">Transferase</keyword>
<evidence type="ECO:0000256" key="1">
    <source>
        <dbReference type="ARBA" id="ARBA00007274"/>
    </source>
</evidence>
<evidence type="ECO:0000313" key="4">
    <source>
        <dbReference type="Proteomes" id="UP000053899"/>
    </source>
</evidence>
<keyword evidence="4" id="KW-1185">Reference proteome</keyword>
<dbReference type="InterPro" id="IPR001451">
    <property type="entry name" value="Hexapep"/>
</dbReference>
<dbReference type="OrthoDB" id="9803036at2"/>
<dbReference type="SUPFAM" id="SSF51161">
    <property type="entry name" value="Trimeric LpxA-like enzymes"/>
    <property type="match status" value="1"/>
</dbReference>
<dbReference type="HOGENOM" id="CLU_051638_12_2_4"/>
<dbReference type="AlphaFoldDB" id="I4Z519"/>
<dbReference type="Pfam" id="PF00132">
    <property type="entry name" value="Hexapep"/>
    <property type="match status" value="1"/>
</dbReference>
<evidence type="ECO:0000313" key="3">
    <source>
        <dbReference type="EMBL" id="EIM31311.1"/>
    </source>
</evidence>
<dbReference type="PANTHER" id="PTHR23416">
    <property type="entry name" value="SIALIC ACID SYNTHASE-RELATED"/>
    <property type="match status" value="1"/>
</dbReference>
<dbReference type="GO" id="GO:0005829">
    <property type="term" value="C:cytosol"/>
    <property type="evidence" value="ECO:0007669"/>
    <property type="project" value="TreeGrafter"/>
</dbReference>
<dbReference type="PANTHER" id="PTHR23416:SF23">
    <property type="entry name" value="ACETYLTRANSFERASE C18B11.09C-RELATED"/>
    <property type="match status" value="1"/>
</dbReference>
<evidence type="ECO:0000256" key="2">
    <source>
        <dbReference type="ARBA" id="ARBA00022679"/>
    </source>
</evidence>
<comment type="similarity">
    <text evidence="1">Belongs to the transferase hexapeptide repeat family.</text>
</comment>
<protein>
    <submittedName>
        <fullName evidence="3">Acetyltransferase (Isoleucine patch superfamily)</fullName>
    </submittedName>
</protein>
<dbReference type="Proteomes" id="UP000053899">
    <property type="component" value="Unassembled WGS sequence"/>
</dbReference>
<dbReference type="InterPro" id="IPR011004">
    <property type="entry name" value="Trimer_LpxA-like_sf"/>
</dbReference>
<dbReference type="GO" id="GO:0008374">
    <property type="term" value="F:O-acyltransferase activity"/>
    <property type="evidence" value="ECO:0007669"/>
    <property type="project" value="TreeGrafter"/>
</dbReference>
<dbReference type="InterPro" id="IPR051159">
    <property type="entry name" value="Hexapeptide_acetyltransf"/>
</dbReference>
<dbReference type="RefSeq" id="WP_009453590.1">
    <property type="nucleotide sequence ID" value="NZ_JH660693.1"/>
</dbReference>
<proteinExistence type="inferred from homology"/>
<gene>
    <name evidence="3" type="ORF">LepocDRAFT_00000380</name>
</gene>
<dbReference type="EMBL" id="JH660693">
    <property type="protein sequence ID" value="EIM31311.1"/>
    <property type="molecule type" value="Genomic_DNA"/>
</dbReference>
<organism evidence="3 4">
    <name type="scientific">Leptothrix ochracea L12</name>
    <dbReference type="NCBI Taxonomy" id="735332"/>
    <lineage>
        <taxon>Bacteria</taxon>
        <taxon>Pseudomonadati</taxon>
        <taxon>Pseudomonadota</taxon>
        <taxon>Betaproteobacteria</taxon>
        <taxon>Burkholderiales</taxon>
        <taxon>Sphaerotilaceae</taxon>
        <taxon>Leptothrix</taxon>
    </lineage>
</organism>
<dbReference type="CDD" id="cd04647">
    <property type="entry name" value="LbH_MAT_like"/>
    <property type="match status" value="1"/>
</dbReference>
<name>I4Z519_9BURK</name>
<accession>I4Z519</accession>